<dbReference type="EMBL" id="RKQZ01000001">
    <property type="protein sequence ID" value="RPF23207.1"/>
    <property type="molecule type" value="Genomic_DNA"/>
</dbReference>
<reference evidence="3 4" key="1">
    <citation type="submission" date="2018-11" db="EMBL/GenBank/DDBJ databases">
        <title>Sequencing the genomes of 1000 actinobacteria strains.</title>
        <authorList>
            <person name="Klenk H.-P."/>
        </authorList>
    </citation>
    <scope>NUCLEOTIDE SEQUENCE [LARGE SCALE GENOMIC DNA]</scope>
    <source>
        <strain evidence="3 4">DSM 15700</strain>
    </source>
</reference>
<evidence type="ECO:0000259" key="2">
    <source>
        <dbReference type="Pfam" id="PF08906"/>
    </source>
</evidence>
<accession>A0A3N4YSJ3</accession>
<evidence type="ECO:0000313" key="4">
    <source>
        <dbReference type="Proteomes" id="UP000280501"/>
    </source>
</evidence>
<gene>
    <name evidence="3" type="ORF">EDD34_3892</name>
</gene>
<feature type="domain" description="T6SS immunity protein Tdi1 C-terminal" evidence="2">
    <location>
        <begin position="69"/>
        <end position="121"/>
    </location>
</feature>
<evidence type="ECO:0000313" key="3">
    <source>
        <dbReference type="EMBL" id="RPF23207.1"/>
    </source>
</evidence>
<sequence>MQMLRTFAKDAFRFGLASWRWLGISGKTPRFTTCFGDVFLESLEGWWFLDTMEGTLELRWTTAVDMYAELEAAEGRATYLMDDLVRDAEQRGLRLGRKDVFTFNPHPALGGEMTADHLTTMRFSLALNWAGTMHEQLRQEPVNSAPQPQVPSATHWVVDAPPVRVDTAHPAYAEPHPPTGSFAITGAYGYRALTETGAHHLPDTGTFPHYAPHDAHDAPPLTGQHLAATPAPREDPRPYVQAGEPPAWDDIWRR</sequence>
<dbReference type="OrthoDB" id="2988179at2"/>
<feature type="region of interest" description="Disordered" evidence="1">
    <location>
        <begin position="199"/>
        <end position="254"/>
    </location>
</feature>
<dbReference type="RefSeq" id="WP_123816013.1">
    <property type="nucleotide sequence ID" value="NZ_RKQZ01000001.1"/>
</dbReference>
<evidence type="ECO:0000256" key="1">
    <source>
        <dbReference type="SAM" id="MobiDB-lite"/>
    </source>
</evidence>
<proteinExistence type="predicted"/>
<keyword evidence="4" id="KW-1185">Reference proteome</keyword>
<protein>
    <recommendedName>
        <fullName evidence="2">T6SS immunity protein Tdi1 C-terminal domain-containing protein</fullName>
    </recommendedName>
</protein>
<organism evidence="3 4">
    <name type="scientific">Myceligenerans xiligouense</name>
    <dbReference type="NCBI Taxonomy" id="253184"/>
    <lineage>
        <taxon>Bacteria</taxon>
        <taxon>Bacillati</taxon>
        <taxon>Actinomycetota</taxon>
        <taxon>Actinomycetes</taxon>
        <taxon>Micrococcales</taxon>
        <taxon>Promicromonosporaceae</taxon>
        <taxon>Myceligenerans</taxon>
    </lineage>
</organism>
<dbReference type="InterPro" id="IPR015002">
    <property type="entry name" value="T6SS_Tdi1_C"/>
</dbReference>
<dbReference type="Proteomes" id="UP000280501">
    <property type="component" value="Unassembled WGS sequence"/>
</dbReference>
<comment type="caution">
    <text evidence="3">The sequence shown here is derived from an EMBL/GenBank/DDBJ whole genome shotgun (WGS) entry which is preliminary data.</text>
</comment>
<dbReference type="AlphaFoldDB" id="A0A3N4YSJ3"/>
<dbReference type="Pfam" id="PF08906">
    <property type="entry name" value="T6SS_Tdi1_C"/>
    <property type="match status" value="1"/>
</dbReference>
<name>A0A3N4YSJ3_9MICO</name>